<name>A0ABV0J6J2_9CYAN</name>
<dbReference type="RefSeq" id="WP_348252043.1">
    <property type="nucleotide sequence ID" value="NZ_JAMPKM010000004.1"/>
</dbReference>
<dbReference type="EMBL" id="JAMPKM010000004">
    <property type="protein sequence ID" value="MEP0817398.1"/>
    <property type="molecule type" value="Genomic_DNA"/>
</dbReference>
<feature type="domain" description="Histidine kinase/HSP90-like ATPase" evidence="2">
    <location>
        <begin position="11"/>
        <end position="135"/>
    </location>
</feature>
<evidence type="ECO:0000259" key="2">
    <source>
        <dbReference type="Pfam" id="PF13581"/>
    </source>
</evidence>
<proteinExistence type="predicted"/>
<keyword evidence="1" id="KW-0808">Transferase</keyword>
<dbReference type="InterPro" id="IPR036890">
    <property type="entry name" value="HATPase_C_sf"/>
</dbReference>
<evidence type="ECO:0000256" key="1">
    <source>
        <dbReference type="ARBA" id="ARBA00022527"/>
    </source>
</evidence>
<dbReference type="CDD" id="cd16936">
    <property type="entry name" value="HATPase_RsbW-like"/>
    <property type="match status" value="1"/>
</dbReference>
<dbReference type="Pfam" id="PF13581">
    <property type="entry name" value="HATPase_c_2"/>
    <property type="match status" value="1"/>
</dbReference>
<gene>
    <name evidence="3" type="ORF">NC998_09855</name>
</gene>
<dbReference type="InterPro" id="IPR050267">
    <property type="entry name" value="Anti-sigma-factor_SerPK"/>
</dbReference>
<dbReference type="Gene3D" id="3.30.565.10">
    <property type="entry name" value="Histidine kinase-like ATPase, C-terminal domain"/>
    <property type="match status" value="1"/>
</dbReference>
<comment type="caution">
    <text evidence="3">The sequence shown here is derived from an EMBL/GenBank/DDBJ whole genome shotgun (WGS) entry which is preliminary data.</text>
</comment>
<evidence type="ECO:0000313" key="3">
    <source>
        <dbReference type="EMBL" id="MEP0817398.1"/>
    </source>
</evidence>
<dbReference type="InterPro" id="IPR003594">
    <property type="entry name" value="HATPase_dom"/>
</dbReference>
<keyword evidence="4" id="KW-1185">Reference proteome</keyword>
<dbReference type="SUPFAM" id="SSF55874">
    <property type="entry name" value="ATPase domain of HSP90 chaperone/DNA topoisomerase II/histidine kinase"/>
    <property type="match status" value="1"/>
</dbReference>
<keyword evidence="1" id="KW-0418">Kinase</keyword>
<protein>
    <submittedName>
        <fullName evidence="3">Anti-sigma regulatory factor</fullName>
    </submittedName>
</protein>
<sequence>MHQKHHLRVNTDLNELVQVLSWFEAFNQPHIPKLVWLQCQTALAEGLTNAIRHAHKHQPLETPIDIEVSSSANTLEIRIWDCGPPFDFNAKLEQVDDKVDFDSSSGRGLQILKSVADKLSYSSTEDKRNCLLIVKHYAANEI</sequence>
<dbReference type="PANTHER" id="PTHR35526:SF3">
    <property type="entry name" value="ANTI-SIGMA-F FACTOR RSBW"/>
    <property type="match status" value="1"/>
</dbReference>
<dbReference type="PANTHER" id="PTHR35526">
    <property type="entry name" value="ANTI-SIGMA-F FACTOR RSBW-RELATED"/>
    <property type="match status" value="1"/>
</dbReference>
<reference evidence="3 4" key="1">
    <citation type="submission" date="2022-04" db="EMBL/GenBank/DDBJ databases">
        <title>Positive selection, recombination, and allopatry shape intraspecific diversity of widespread and dominant cyanobacteria.</title>
        <authorList>
            <person name="Wei J."/>
            <person name="Shu W."/>
            <person name="Hu C."/>
        </authorList>
    </citation>
    <scope>NUCLEOTIDE SEQUENCE [LARGE SCALE GENOMIC DNA]</scope>
    <source>
        <strain evidence="3 4">GB2-A4</strain>
    </source>
</reference>
<evidence type="ECO:0000313" key="4">
    <source>
        <dbReference type="Proteomes" id="UP001464891"/>
    </source>
</evidence>
<organism evidence="3 4">
    <name type="scientific">Trichocoleus desertorum GB2-A4</name>
    <dbReference type="NCBI Taxonomy" id="2933944"/>
    <lineage>
        <taxon>Bacteria</taxon>
        <taxon>Bacillati</taxon>
        <taxon>Cyanobacteriota</taxon>
        <taxon>Cyanophyceae</taxon>
        <taxon>Leptolyngbyales</taxon>
        <taxon>Trichocoleusaceae</taxon>
        <taxon>Trichocoleus</taxon>
    </lineage>
</organism>
<keyword evidence="1" id="KW-0723">Serine/threonine-protein kinase</keyword>
<accession>A0ABV0J6J2</accession>
<dbReference type="Proteomes" id="UP001464891">
    <property type="component" value="Unassembled WGS sequence"/>
</dbReference>